<accession>A0AAJ4W7N0</accession>
<keyword evidence="2" id="KW-1185">Reference proteome</keyword>
<dbReference type="AlphaFoldDB" id="A0AAJ4W7N0"/>
<evidence type="ECO:0000313" key="1">
    <source>
        <dbReference type="EMBL" id="SER62687.1"/>
    </source>
</evidence>
<dbReference type="EMBL" id="FOFY01000022">
    <property type="protein sequence ID" value="SER62687.1"/>
    <property type="molecule type" value="Genomic_DNA"/>
</dbReference>
<dbReference type="Proteomes" id="UP000183496">
    <property type="component" value="Unassembled WGS sequence"/>
</dbReference>
<name>A0AAJ4W7N0_MYRPR</name>
<dbReference type="KEGG" id="mpw:MPR_2158"/>
<evidence type="ECO:0000313" key="2">
    <source>
        <dbReference type="Proteomes" id="UP000183496"/>
    </source>
</evidence>
<reference evidence="1 2" key="1">
    <citation type="submission" date="2016-10" db="EMBL/GenBank/DDBJ databases">
        <authorList>
            <person name="Varghese N."/>
            <person name="Submissions S."/>
        </authorList>
    </citation>
    <scope>NUCLEOTIDE SEQUENCE [LARGE SCALE GENOMIC DNA]</scope>
    <source>
        <strain evidence="2">DSM 19823 / KCTC 23066 / CCTCC M 208030 / D25</strain>
    </source>
</reference>
<proteinExistence type="predicted"/>
<dbReference type="RefSeq" id="WP_041892415.1">
    <property type="nucleotide sequence ID" value="NZ_CP010817.1"/>
</dbReference>
<sequence length="175" mass="20518">MYVLSKNFKEFIQSQKSENNSVNEIISIVVSKDATIDKLKKYLVEHDGVLERIRNSALDYLLLYTYDTLKDDCITVEELNDFIALKKIFSIKQGDFIRYKEFEIQEILKQQFIRMYSDKFIDNKEAITQVNLQIMFDLSYDKFEEFKKEEVISALIGGADPRNLDISTLPKGFIL</sequence>
<comment type="caution">
    <text evidence="1">The sequence shown here is derived from an EMBL/GenBank/DDBJ whole genome shotgun (WGS) entry which is preliminary data.</text>
</comment>
<protein>
    <submittedName>
        <fullName evidence="1">Uncharacterized protein</fullName>
    </submittedName>
</protein>
<gene>
    <name evidence="1" type="ORF">SAMN04488089_12213</name>
</gene>
<organism evidence="1 2">
    <name type="scientific">Myroides profundi</name>
    <dbReference type="NCBI Taxonomy" id="480520"/>
    <lineage>
        <taxon>Bacteria</taxon>
        <taxon>Pseudomonadati</taxon>
        <taxon>Bacteroidota</taxon>
        <taxon>Flavobacteriia</taxon>
        <taxon>Flavobacteriales</taxon>
        <taxon>Flavobacteriaceae</taxon>
        <taxon>Myroides</taxon>
    </lineage>
</organism>